<dbReference type="PANTHER" id="PTHR31941:SF1">
    <property type="entry name" value="CYTOSKELETAL SIGNALING PROTEIN SLM1"/>
    <property type="match status" value="1"/>
</dbReference>
<feature type="transmembrane region" description="Helical" evidence="3">
    <location>
        <begin position="85"/>
        <end position="104"/>
    </location>
</feature>
<dbReference type="AlphaFoldDB" id="A0AAD7V520"/>
<organism evidence="5 6">
    <name type="scientific">Lichtheimia ornata</name>
    <dbReference type="NCBI Taxonomy" id="688661"/>
    <lineage>
        <taxon>Eukaryota</taxon>
        <taxon>Fungi</taxon>
        <taxon>Fungi incertae sedis</taxon>
        <taxon>Mucoromycota</taxon>
        <taxon>Mucoromycotina</taxon>
        <taxon>Mucoromycetes</taxon>
        <taxon>Mucorales</taxon>
        <taxon>Lichtheimiaceae</taxon>
        <taxon>Lichtheimia</taxon>
    </lineage>
</organism>
<proteinExistence type="predicted"/>
<dbReference type="Pfam" id="PF20400">
    <property type="entry name" value="BAR_4"/>
    <property type="match status" value="1"/>
</dbReference>
<keyword evidence="6" id="KW-1185">Reference proteome</keyword>
<protein>
    <recommendedName>
        <fullName evidence="4">PH domain-containing protein</fullName>
    </recommendedName>
</protein>
<keyword evidence="3" id="KW-0472">Membrane</keyword>
<keyword evidence="3" id="KW-1133">Transmembrane helix</keyword>
<feature type="transmembrane region" description="Helical" evidence="3">
    <location>
        <begin position="56"/>
        <end position="73"/>
    </location>
</feature>
<feature type="region of interest" description="Disordered" evidence="2">
    <location>
        <begin position="599"/>
        <end position="790"/>
    </location>
</feature>
<dbReference type="SMART" id="SM00233">
    <property type="entry name" value="PH"/>
    <property type="match status" value="1"/>
</dbReference>
<dbReference type="GeneID" id="83212609"/>
<feature type="domain" description="PH" evidence="4">
    <location>
        <begin position="481"/>
        <end position="592"/>
    </location>
</feature>
<dbReference type="PROSITE" id="PS50003">
    <property type="entry name" value="PH_DOMAIN"/>
    <property type="match status" value="1"/>
</dbReference>
<dbReference type="RefSeq" id="XP_058344070.1">
    <property type="nucleotide sequence ID" value="XM_058485243.1"/>
</dbReference>
<reference evidence="5 6" key="1">
    <citation type="submission" date="2023-03" db="EMBL/GenBank/DDBJ databases">
        <title>Genome sequence of Lichtheimia ornata CBS 291.66.</title>
        <authorList>
            <person name="Mohabir J.T."/>
            <person name="Shea T.P."/>
            <person name="Kurbessoian T."/>
            <person name="Berby B."/>
            <person name="Fontaine J."/>
            <person name="Livny J."/>
            <person name="Gnirke A."/>
            <person name="Stajich J.E."/>
            <person name="Cuomo C.A."/>
        </authorList>
    </citation>
    <scope>NUCLEOTIDE SEQUENCE [LARGE SCALE GENOMIC DNA]</scope>
    <source>
        <strain evidence="5">CBS 291.66</strain>
    </source>
</reference>
<comment type="caution">
    <text evidence="5">The sequence shown here is derived from an EMBL/GenBank/DDBJ whole genome shotgun (WGS) entry which is preliminary data.</text>
</comment>
<feature type="compositionally biased region" description="Basic and acidic residues" evidence="2">
    <location>
        <begin position="654"/>
        <end position="663"/>
    </location>
</feature>
<dbReference type="EMBL" id="JARTCD010000020">
    <property type="protein sequence ID" value="KAJ8659157.1"/>
    <property type="molecule type" value="Genomic_DNA"/>
</dbReference>
<evidence type="ECO:0000313" key="6">
    <source>
        <dbReference type="Proteomes" id="UP001234581"/>
    </source>
</evidence>
<feature type="compositionally biased region" description="Acidic residues" evidence="2">
    <location>
        <begin position="746"/>
        <end position="756"/>
    </location>
</feature>
<dbReference type="InterPro" id="IPR001849">
    <property type="entry name" value="PH_domain"/>
</dbReference>
<dbReference type="PANTHER" id="PTHR31941">
    <property type="entry name" value="CYTOSKELETAL SIGNALING PROTEIN SLM1"/>
    <property type="match status" value="1"/>
</dbReference>
<feature type="compositionally biased region" description="Acidic residues" evidence="2">
    <location>
        <begin position="634"/>
        <end position="647"/>
    </location>
</feature>
<dbReference type="InterPro" id="IPR046869">
    <property type="entry name" value="SLM1/RGC1-like_PH"/>
</dbReference>
<name>A0AAD7V520_9FUNG</name>
<dbReference type="SUPFAM" id="SSF103657">
    <property type="entry name" value="BAR/IMD domain-like"/>
    <property type="match status" value="1"/>
</dbReference>
<dbReference type="Gene3D" id="2.30.29.30">
    <property type="entry name" value="Pleckstrin-homology domain (PH domain)/Phosphotyrosine-binding domain (PTB)"/>
    <property type="match status" value="1"/>
</dbReference>
<dbReference type="SUPFAM" id="SSF50729">
    <property type="entry name" value="PH domain-like"/>
    <property type="match status" value="1"/>
</dbReference>
<feature type="compositionally biased region" description="Polar residues" evidence="2">
    <location>
        <begin position="150"/>
        <end position="162"/>
    </location>
</feature>
<evidence type="ECO:0000313" key="5">
    <source>
        <dbReference type="EMBL" id="KAJ8659157.1"/>
    </source>
</evidence>
<feature type="compositionally biased region" description="Gly residues" evidence="2">
    <location>
        <begin position="676"/>
        <end position="688"/>
    </location>
</feature>
<feature type="compositionally biased region" description="Polar residues" evidence="2">
    <location>
        <begin position="733"/>
        <end position="744"/>
    </location>
</feature>
<dbReference type="InterPro" id="IPR011993">
    <property type="entry name" value="PH-like_dom_sf"/>
</dbReference>
<dbReference type="Pfam" id="PF20399">
    <property type="entry name" value="PH_20"/>
    <property type="match status" value="1"/>
</dbReference>
<sequence length="790" mass="89731">MPNSTCYNYFLITITGTRVSPRFCMLSTIKHAYTQTNVTFVDLAHRHAHLLVSSSSLYSIYIFLLCIVLILYLGNGIGYKRACEAIMQFIPFLIAFLFMATVQAQQQQQQQSQHGLKHMPKGMLVSMAANKALPTVEDRDENAPPPNEAQEMQSNRQQQGSSKALVPQHQKKDLQPPVFASQPRNSLISLSARRQGTTVSRQVHRQQGQGIDPVDMICNRLLAWRLALKNLIALMEDFRDVERKAANGYCKATRTVVVPFRDATGQFMESGGIQEVWNTFRGFSMDEGIRHQDFVDYIDRSVLPGLQSVKRDVKAMLKSIIKDKRLRSTHLYHRRMQTDQLVSKLDSIIHADSQMPDTAYRHPDPLLVNCAVYQSYKVMNDEENTLHDNVLNLQREMALFEQGIIENCRGICQRLLDFRVNNNMEDGSVFGSVITAFNQLGPDTEWRQFYRRNKYHLISEKAPYKSDQDIQYRNQHDELVQPIKVGLLERKTGVMRNWTEGLYVLTPAGFLHGYKSTEQFDANPQNPEISIFIPHTDLDNSRNYDSMYENNSFEVRGRNVHSRMSMEKSYMFRTYDGNDLQDWFTKLVEMSQRFRPMHMFGGGWDEEEEEEEGGGQQAGGGYGQKPRALPPMPVDDEESEEEEEDDGCPTWRGRGNDGNKFNKDQQPIRFPAGHHGFTGTGAVGGGSSSGAKYQQDEDDDNEQIHPARIVQVPADQIRMQLSQEGSSSSAAAQKQTTSRQVHNGDTTEEDDDDEWDTIPQHEQDDISPTTSSHGGGPHGSQDLQGHSKRG</sequence>
<evidence type="ECO:0000256" key="2">
    <source>
        <dbReference type="SAM" id="MobiDB-lite"/>
    </source>
</evidence>
<feature type="compositionally biased region" description="Gly residues" evidence="2">
    <location>
        <begin position="614"/>
        <end position="623"/>
    </location>
</feature>
<feature type="region of interest" description="Disordered" evidence="2">
    <location>
        <begin position="137"/>
        <end position="179"/>
    </location>
</feature>
<dbReference type="Proteomes" id="UP001234581">
    <property type="component" value="Unassembled WGS sequence"/>
</dbReference>
<dbReference type="InterPro" id="IPR046868">
    <property type="entry name" value="BAR_4"/>
</dbReference>
<accession>A0AAD7V520</accession>
<keyword evidence="3" id="KW-0812">Transmembrane</keyword>
<keyword evidence="1" id="KW-0597">Phosphoprotein</keyword>
<evidence type="ECO:0000256" key="3">
    <source>
        <dbReference type="SAM" id="Phobius"/>
    </source>
</evidence>
<dbReference type="Gene3D" id="1.20.1270.60">
    <property type="entry name" value="Arfaptin homology (AH) domain/BAR domain"/>
    <property type="match status" value="1"/>
</dbReference>
<gene>
    <name evidence="5" type="ORF">O0I10_005196</name>
</gene>
<feature type="compositionally biased region" description="Acidic residues" evidence="2">
    <location>
        <begin position="604"/>
        <end position="613"/>
    </location>
</feature>
<evidence type="ECO:0000256" key="1">
    <source>
        <dbReference type="ARBA" id="ARBA00022553"/>
    </source>
</evidence>
<evidence type="ECO:0000259" key="4">
    <source>
        <dbReference type="PROSITE" id="PS50003"/>
    </source>
</evidence>
<dbReference type="InterPro" id="IPR027267">
    <property type="entry name" value="AH/BAR_dom_sf"/>
</dbReference>